<evidence type="ECO:0000256" key="7">
    <source>
        <dbReference type="ARBA" id="ARBA00023002"/>
    </source>
</evidence>
<keyword evidence="4 13" id="KW-0812">Transmembrane</keyword>
<evidence type="ECO:0000256" key="9">
    <source>
        <dbReference type="ARBA" id="ARBA00023033"/>
    </source>
</evidence>
<dbReference type="InterPro" id="IPR002401">
    <property type="entry name" value="Cyt_P450_E_grp-I"/>
</dbReference>
<dbReference type="PRINTS" id="PR00385">
    <property type="entry name" value="P450"/>
</dbReference>
<organism evidence="14 15">
    <name type="scientific">Striga asiatica</name>
    <name type="common">Asiatic witchweed</name>
    <name type="synonym">Buchnera asiatica</name>
    <dbReference type="NCBI Taxonomy" id="4170"/>
    <lineage>
        <taxon>Eukaryota</taxon>
        <taxon>Viridiplantae</taxon>
        <taxon>Streptophyta</taxon>
        <taxon>Embryophyta</taxon>
        <taxon>Tracheophyta</taxon>
        <taxon>Spermatophyta</taxon>
        <taxon>Magnoliopsida</taxon>
        <taxon>eudicotyledons</taxon>
        <taxon>Gunneridae</taxon>
        <taxon>Pentapetalae</taxon>
        <taxon>asterids</taxon>
        <taxon>lamiids</taxon>
        <taxon>Lamiales</taxon>
        <taxon>Orobanchaceae</taxon>
        <taxon>Buchnereae</taxon>
        <taxon>Striga</taxon>
    </lineage>
</organism>
<evidence type="ECO:0000256" key="12">
    <source>
        <dbReference type="RuleBase" id="RU000461"/>
    </source>
</evidence>
<evidence type="ECO:0000256" key="8">
    <source>
        <dbReference type="ARBA" id="ARBA00023004"/>
    </source>
</evidence>
<keyword evidence="8 11" id="KW-0408">Iron</keyword>
<keyword evidence="5 11" id="KW-0479">Metal-binding</keyword>
<dbReference type="AlphaFoldDB" id="A0A5A7Q863"/>
<dbReference type="PROSITE" id="PS00086">
    <property type="entry name" value="CYTOCHROME_P450"/>
    <property type="match status" value="2"/>
</dbReference>
<evidence type="ECO:0000256" key="3">
    <source>
        <dbReference type="ARBA" id="ARBA00022617"/>
    </source>
</evidence>
<evidence type="ECO:0000313" key="15">
    <source>
        <dbReference type="Proteomes" id="UP000325081"/>
    </source>
</evidence>
<evidence type="ECO:0000256" key="2">
    <source>
        <dbReference type="ARBA" id="ARBA00010617"/>
    </source>
</evidence>
<comment type="cofactor">
    <cofactor evidence="11">
        <name>heme</name>
        <dbReference type="ChEBI" id="CHEBI:30413"/>
    </cofactor>
</comment>
<comment type="subcellular location">
    <subcellularLocation>
        <location evidence="1">Membrane</location>
        <topology evidence="1">Single-pass membrane protein</topology>
    </subcellularLocation>
</comment>
<evidence type="ECO:0000256" key="4">
    <source>
        <dbReference type="ARBA" id="ARBA00022692"/>
    </source>
</evidence>
<dbReference type="Pfam" id="PF00067">
    <property type="entry name" value="p450"/>
    <property type="match status" value="2"/>
</dbReference>
<dbReference type="InterPro" id="IPR050665">
    <property type="entry name" value="Cytochrome_P450_Monooxygen"/>
</dbReference>
<evidence type="ECO:0000313" key="14">
    <source>
        <dbReference type="EMBL" id="GER40587.1"/>
    </source>
</evidence>
<protein>
    <submittedName>
        <fullName evidence="14">Cytochrome P450</fullName>
    </submittedName>
</protein>
<keyword evidence="15" id="KW-1185">Reference proteome</keyword>
<sequence length="700" mass="81213">ILVLVISFSFICALLTLIHYLQKLWLNPIRYQHLMRSQGINGPRYRFLFGNTREIMNMTRETTVKSMDRVSHDIYPRILPHVHYWANLYGANFLNWYGPQAQLVVTELELVKEILNDKDGNFPKIDLEGHAKRLLGDGLSSSKGEKWAKMRKLANNAFHGESLKIMIPTMISSVETMLEKWKDYEGKEIEVFEEFRILTSDIISKTAFGSSYSEGEIIFDKLMKLTLILSRNTHKIKLPLLRSFVSRIFPSNDDLESKKLEKGLRDCIVRVITKREMEENSKSDFLGKLLESNNERNKKNLKMSVQEIVDECKTFYFAGHETTMSLLAWTIMLLCQNQEWQEKVRQEIIEVLGQTLNMIIDESLRLYPPVPAIKRKVDKRTKLGNLHLPPHMELYISPLTLHHDHNLWGEDVHLFKPERFAKGIVMATNNNPVAFMPFGFGPRICVGLDFAKIEAKIVISMILQRYRLVLSTTYVHSPVKVFMVRPEFGVQLLESNNERDEKNLKMSVQEIVDECKTFYFAGHETTMSLLAWTIMLLCQNQEWQEKVRQEIIEVFGQTLNMIIDESLRLYPPVPAIKRKVDKQTKLGNLQLPPQMELYISPLALHHDHKIWGENVHLFKPERFAKGIVMATNNNPVAFMPFGFGPRICVGLDFAKIEAKIVISMILQRYRMVLSTTYVHSPVKVFMVRPEFGVQVIVERI</sequence>
<dbReference type="GO" id="GO:0009753">
    <property type="term" value="P:response to jasmonic acid"/>
    <property type="evidence" value="ECO:0007669"/>
    <property type="project" value="UniProtKB-ARBA"/>
</dbReference>
<keyword evidence="10 13" id="KW-0472">Membrane</keyword>
<dbReference type="GO" id="GO:0005506">
    <property type="term" value="F:iron ion binding"/>
    <property type="evidence" value="ECO:0007669"/>
    <property type="project" value="InterPro"/>
</dbReference>
<accession>A0A5A7Q863</accession>
<dbReference type="CDD" id="cd00302">
    <property type="entry name" value="cytochrome_P450"/>
    <property type="match status" value="1"/>
</dbReference>
<dbReference type="Gene3D" id="1.10.630.10">
    <property type="entry name" value="Cytochrome P450"/>
    <property type="match status" value="2"/>
</dbReference>
<keyword evidence="7 12" id="KW-0560">Oxidoreductase</keyword>
<dbReference type="SUPFAM" id="SSF48264">
    <property type="entry name" value="Cytochrome P450"/>
    <property type="match status" value="2"/>
</dbReference>
<feature type="non-terminal residue" evidence="14">
    <location>
        <position position="1"/>
    </location>
</feature>
<dbReference type="InterPro" id="IPR017972">
    <property type="entry name" value="Cyt_P450_CS"/>
</dbReference>
<keyword evidence="3 11" id="KW-0349">Heme</keyword>
<feature type="non-terminal residue" evidence="14">
    <location>
        <position position="700"/>
    </location>
</feature>
<comment type="caution">
    <text evidence="14">The sequence shown here is derived from an EMBL/GenBank/DDBJ whole genome shotgun (WGS) entry which is preliminary data.</text>
</comment>
<evidence type="ECO:0000256" key="13">
    <source>
        <dbReference type="SAM" id="Phobius"/>
    </source>
</evidence>
<feature type="transmembrane region" description="Helical" evidence="13">
    <location>
        <begin position="6"/>
        <end position="26"/>
    </location>
</feature>
<dbReference type="PANTHER" id="PTHR24282">
    <property type="entry name" value="CYTOCHROME P450 FAMILY MEMBER"/>
    <property type="match status" value="1"/>
</dbReference>
<reference evidence="15" key="1">
    <citation type="journal article" date="2019" name="Curr. Biol.">
        <title>Genome Sequence of Striga asiatica Provides Insight into the Evolution of Plant Parasitism.</title>
        <authorList>
            <person name="Yoshida S."/>
            <person name="Kim S."/>
            <person name="Wafula E.K."/>
            <person name="Tanskanen J."/>
            <person name="Kim Y.M."/>
            <person name="Honaas L."/>
            <person name="Yang Z."/>
            <person name="Spallek T."/>
            <person name="Conn C.E."/>
            <person name="Ichihashi Y."/>
            <person name="Cheong K."/>
            <person name="Cui S."/>
            <person name="Der J.P."/>
            <person name="Gundlach H."/>
            <person name="Jiao Y."/>
            <person name="Hori C."/>
            <person name="Ishida J.K."/>
            <person name="Kasahara H."/>
            <person name="Kiba T."/>
            <person name="Kim M.S."/>
            <person name="Koo N."/>
            <person name="Laohavisit A."/>
            <person name="Lee Y.H."/>
            <person name="Lumba S."/>
            <person name="McCourt P."/>
            <person name="Mortimer J.C."/>
            <person name="Mutuku J.M."/>
            <person name="Nomura T."/>
            <person name="Sasaki-Sekimoto Y."/>
            <person name="Seto Y."/>
            <person name="Wang Y."/>
            <person name="Wakatake T."/>
            <person name="Sakakibara H."/>
            <person name="Demura T."/>
            <person name="Yamaguchi S."/>
            <person name="Yoneyama K."/>
            <person name="Manabe R.I."/>
            <person name="Nelson D.C."/>
            <person name="Schulman A.H."/>
            <person name="Timko M.P."/>
            <person name="dePamphilis C.W."/>
            <person name="Choi D."/>
            <person name="Shirasu K."/>
        </authorList>
    </citation>
    <scope>NUCLEOTIDE SEQUENCE [LARGE SCALE GENOMIC DNA]</scope>
    <source>
        <strain evidence="15">cv. UVA1</strain>
    </source>
</reference>
<feature type="binding site" description="axial binding residue" evidence="11">
    <location>
        <position position="445"/>
    </location>
    <ligand>
        <name>heme</name>
        <dbReference type="ChEBI" id="CHEBI:30413"/>
    </ligand>
    <ligandPart>
        <name>Fe</name>
        <dbReference type="ChEBI" id="CHEBI:18248"/>
    </ligandPart>
</feature>
<evidence type="ECO:0000256" key="1">
    <source>
        <dbReference type="ARBA" id="ARBA00004167"/>
    </source>
</evidence>
<keyword evidence="6 13" id="KW-1133">Transmembrane helix</keyword>
<comment type="similarity">
    <text evidence="2 12">Belongs to the cytochrome P450 family.</text>
</comment>
<evidence type="ECO:0000256" key="6">
    <source>
        <dbReference type="ARBA" id="ARBA00022989"/>
    </source>
</evidence>
<evidence type="ECO:0000256" key="10">
    <source>
        <dbReference type="ARBA" id="ARBA00023136"/>
    </source>
</evidence>
<dbReference type="InterPro" id="IPR001128">
    <property type="entry name" value="Cyt_P450"/>
</dbReference>
<dbReference type="GO" id="GO:0016705">
    <property type="term" value="F:oxidoreductase activity, acting on paired donors, with incorporation or reduction of molecular oxygen"/>
    <property type="evidence" value="ECO:0007669"/>
    <property type="project" value="InterPro"/>
</dbReference>
<dbReference type="GO" id="GO:0004497">
    <property type="term" value="F:monooxygenase activity"/>
    <property type="evidence" value="ECO:0007669"/>
    <property type="project" value="UniProtKB-KW"/>
</dbReference>
<dbReference type="PRINTS" id="PR00463">
    <property type="entry name" value="EP450I"/>
</dbReference>
<keyword evidence="9 12" id="KW-0503">Monooxygenase</keyword>
<dbReference type="EMBL" id="BKCP01005927">
    <property type="protein sequence ID" value="GER40587.1"/>
    <property type="molecule type" value="Genomic_DNA"/>
</dbReference>
<dbReference type="GO" id="GO:0016020">
    <property type="term" value="C:membrane"/>
    <property type="evidence" value="ECO:0007669"/>
    <property type="project" value="UniProtKB-SubCell"/>
</dbReference>
<dbReference type="InterPro" id="IPR036396">
    <property type="entry name" value="Cyt_P450_sf"/>
</dbReference>
<name>A0A5A7Q863_STRAF</name>
<evidence type="ECO:0000256" key="11">
    <source>
        <dbReference type="PIRSR" id="PIRSR602401-1"/>
    </source>
</evidence>
<gene>
    <name evidence="14" type="ORF">STAS_17268</name>
</gene>
<dbReference type="FunFam" id="1.10.630.10:FF:000029">
    <property type="entry name" value="Cytochrome P450 734A1"/>
    <property type="match status" value="1"/>
</dbReference>
<dbReference type="Proteomes" id="UP000325081">
    <property type="component" value="Unassembled WGS sequence"/>
</dbReference>
<evidence type="ECO:0000256" key="5">
    <source>
        <dbReference type="ARBA" id="ARBA00022723"/>
    </source>
</evidence>
<dbReference type="OrthoDB" id="1470350at2759"/>
<dbReference type="GO" id="GO:0020037">
    <property type="term" value="F:heme binding"/>
    <property type="evidence" value="ECO:0007669"/>
    <property type="project" value="InterPro"/>
</dbReference>
<proteinExistence type="inferred from homology"/>
<dbReference type="PANTHER" id="PTHR24282:SF20">
    <property type="entry name" value="CYTOCHROME P450 CYP749A22-LIKE"/>
    <property type="match status" value="1"/>
</dbReference>
<dbReference type="GO" id="GO:0009820">
    <property type="term" value="P:alkaloid metabolic process"/>
    <property type="evidence" value="ECO:0007669"/>
    <property type="project" value="UniProtKB-ARBA"/>
</dbReference>